<dbReference type="Proteomes" id="UP000766246">
    <property type="component" value="Unassembled WGS sequence"/>
</dbReference>
<proteinExistence type="predicted"/>
<evidence type="ECO:0000313" key="2">
    <source>
        <dbReference type="EMBL" id="MBE5920898.1"/>
    </source>
</evidence>
<reference evidence="2" key="1">
    <citation type="submission" date="2019-04" db="EMBL/GenBank/DDBJ databases">
        <title>Evolution of Biomass-Degrading Anaerobic Consortia Revealed by Metagenomics.</title>
        <authorList>
            <person name="Peng X."/>
        </authorList>
    </citation>
    <scope>NUCLEOTIDE SEQUENCE</scope>
    <source>
        <strain evidence="2">SIG311</strain>
    </source>
</reference>
<evidence type="ECO:0008006" key="4">
    <source>
        <dbReference type="Google" id="ProtNLM"/>
    </source>
</evidence>
<sequence>MKRDELFLAINGVDDCLIAGCASYSAKNKVVKLKGMNRGIVAVACLCMVLILSGTAYAAWKYLSAKDVASKIGDTKLTEAFDKQGDWAGGETQSCGGYDIAMIGLISGKELSDHLVTSDGQVVSDNTYAVVGISKTDGSAMPDVSSDSYGENDFLVSPYIQGYNPSKYNIFTLAAGGYFAVVEDGIQYRIMEVENIEAFADREIYLGVSDGSFYNSDAYIYDNATGKISRNEKYDGVNALFVLPMDPSKADKRAADAIIEKVENPIEEDIQDLPSDKEVETFMSKLTVDNIDNYATPVESTRKNVTPDKDGYISYDYVMPNGTSSSGFWNIEDMFPDGKIGMSENFSYSSSENGIKDLVIETYTLNKDGTVTCVVYVPKNH</sequence>
<keyword evidence="1" id="KW-0812">Transmembrane</keyword>
<comment type="caution">
    <text evidence="2">The sequence shown here is derived from an EMBL/GenBank/DDBJ whole genome shotgun (WGS) entry which is preliminary data.</text>
</comment>
<dbReference type="AlphaFoldDB" id="A0A927YRV1"/>
<keyword evidence="1" id="KW-1133">Transmembrane helix</keyword>
<protein>
    <recommendedName>
        <fullName evidence="4">DUF4179 domain-containing protein</fullName>
    </recommendedName>
</protein>
<organism evidence="2 3">
    <name type="scientific">Pseudobutyrivibrio ruminis</name>
    <dbReference type="NCBI Taxonomy" id="46206"/>
    <lineage>
        <taxon>Bacteria</taxon>
        <taxon>Bacillati</taxon>
        <taxon>Bacillota</taxon>
        <taxon>Clostridia</taxon>
        <taxon>Lachnospirales</taxon>
        <taxon>Lachnospiraceae</taxon>
        <taxon>Pseudobutyrivibrio</taxon>
    </lineage>
</organism>
<feature type="transmembrane region" description="Helical" evidence="1">
    <location>
        <begin position="39"/>
        <end position="60"/>
    </location>
</feature>
<evidence type="ECO:0000313" key="3">
    <source>
        <dbReference type="Proteomes" id="UP000766246"/>
    </source>
</evidence>
<keyword evidence="1" id="KW-0472">Membrane</keyword>
<evidence type="ECO:0000256" key="1">
    <source>
        <dbReference type="SAM" id="Phobius"/>
    </source>
</evidence>
<gene>
    <name evidence="2" type="ORF">E7272_13805</name>
</gene>
<accession>A0A927YRV1</accession>
<dbReference type="EMBL" id="SVER01000060">
    <property type="protein sequence ID" value="MBE5920898.1"/>
    <property type="molecule type" value="Genomic_DNA"/>
</dbReference>
<name>A0A927YRV1_9FIRM</name>